<dbReference type="GO" id="GO:0005871">
    <property type="term" value="C:kinesin complex"/>
    <property type="evidence" value="ECO:0007669"/>
    <property type="project" value="TreeGrafter"/>
</dbReference>
<dbReference type="InterPro" id="IPR027417">
    <property type="entry name" value="P-loop_NTPase"/>
</dbReference>
<sequence>MDERTVVAITRKQGATAVKAPRDGNAQQVYERTAQPAVQGLLENPWPTTVTETDKPASAIMILVVGATNAGKTHTVMGAKGGRGMKGDPGILPRTLEEIFQCPGDRDVNLQMVEIYNGRLKDLLPKSAGLTVQREGNRHTFDNGINEGSSRGHMIAIISLQAKTQTRKIWVVDMAGSERHNEGSKLMEALEEGLSSAHRPLGLTIIGAASAAAAEAEVTKHVLDNLSDHWTQLGLSTVHRAVHFNAYGYDGRKTAAKGQGNTLLLLERHSMMKFETDGVQAGHVSLRQLNSSSSRVGTSSRHVPSRIPGVDASTMTEAEQCSAATEPQQCSATADLYAAYAEGFAAGEASAAEQLKAALTEASDDAGQLCAEVARLEEQVLKAAQLRRDNAMLYERDKEALRATMDAERGADGLQQSDAQHCSEATAS</sequence>
<dbReference type="SMART" id="SM00129">
    <property type="entry name" value="KISc"/>
    <property type="match status" value="1"/>
</dbReference>
<accession>A0A835YUZ3</accession>
<dbReference type="AlphaFoldDB" id="A0A835YUZ3"/>
<dbReference type="EMBL" id="JAFCMP010000423">
    <property type="protein sequence ID" value="KAG5180020.1"/>
    <property type="molecule type" value="Genomic_DNA"/>
</dbReference>
<feature type="region of interest" description="Disordered" evidence="1">
    <location>
        <begin position="290"/>
        <end position="311"/>
    </location>
</feature>
<keyword evidence="4" id="KW-1185">Reference proteome</keyword>
<keyword evidence="3" id="KW-0378">Hydrolase</keyword>
<dbReference type="Pfam" id="PF00225">
    <property type="entry name" value="Kinesin"/>
    <property type="match status" value="1"/>
</dbReference>
<feature type="compositionally biased region" description="Low complexity" evidence="1">
    <location>
        <begin position="291"/>
        <end position="300"/>
    </location>
</feature>
<evidence type="ECO:0000256" key="1">
    <source>
        <dbReference type="SAM" id="MobiDB-lite"/>
    </source>
</evidence>
<protein>
    <submittedName>
        <fullName evidence="3">P-loop containing nucleoside triphosphate hydrolase protein</fullName>
    </submittedName>
</protein>
<dbReference type="InterPro" id="IPR027640">
    <property type="entry name" value="Kinesin-like_fam"/>
</dbReference>
<evidence type="ECO:0000313" key="4">
    <source>
        <dbReference type="Proteomes" id="UP000664859"/>
    </source>
</evidence>
<reference evidence="3" key="1">
    <citation type="submission" date="2021-02" db="EMBL/GenBank/DDBJ databases">
        <title>First Annotated Genome of the Yellow-green Alga Tribonema minus.</title>
        <authorList>
            <person name="Mahan K.M."/>
        </authorList>
    </citation>
    <scope>NUCLEOTIDE SEQUENCE</scope>
    <source>
        <strain evidence="3">UTEX B ZZ1240</strain>
    </source>
</reference>
<dbReference type="InterPro" id="IPR036961">
    <property type="entry name" value="Kinesin_motor_dom_sf"/>
</dbReference>
<dbReference type="Proteomes" id="UP000664859">
    <property type="component" value="Unassembled WGS sequence"/>
</dbReference>
<feature type="region of interest" description="Disordered" evidence="1">
    <location>
        <begin position="404"/>
        <end position="428"/>
    </location>
</feature>
<proteinExistence type="predicted"/>
<dbReference type="GO" id="GO:0008017">
    <property type="term" value="F:microtubule binding"/>
    <property type="evidence" value="ECO:0007669"/>
    <property type="project" value="InterPro"/>
</dbReference>
<dbReference type="Gene3D" id="3.40.850.10">
    <property type="entry name" value="Kinesin motor domain"/>
    <property type="match status" value="2"/>
</dbReference>
<dbReference type="GO" id="GO:0005874">
    <property type="term" value="C:microtubule"/>
    <property type="evidence" value="ECO:0007669"/>
    <property type="project" value="TreeGrafter"/>
</dbReference>
<evidence type="ECO:0000259" key="2">
    <source>
        <dbReference type="SMART" id="SM00129"/>
    </source>
</evidence>
<feature type="compositionally biased region" description="Polar residues" evidence="1">
    <location>
        <begin position="414"/>
        <end position="428"/>
    </location>
</feature>
<dbReference type="GO" id="GO:0016887">
    <property type="term" value="F:ATP hydrolysis activity"/>
    <property type="evidence" value="ECO:0007669"/>
    <property type="project" value="TreeGrafter"/>
</dbReference>
<dbReference type="OrthoDB" id="123929at2759"/>
<organism evidence="3 4">
    <name type="scientific">Tribonema minus</name>
    <dbReference type="NCBI Taxonomy" id="303371"/>
    <lineage>
        <taxon>Eukaryota</taxon>
        <taxon>Sar</taxon>
        <taxon>Stramenopiles</taxon>
        <taxon>Ochrophyta</taxon>
        <taxon>PX clade</taxon>
        <taxon>Xanthophyceae</taxon>
        <taxon>Tribonematales</taxon>
        <taxon>Tribonemataceae</taxon>
        <taxon>Tribonema</taxon>
    </lineage>
</organism>
<name>A0A835YUZ3_9STRA</name>
<dbReference type="GO" id="GO:0005524">
    <property type="term" value="F:ATP binding"/>
    <property type="evidence" value="ECO:0007669"/>
    <property type="project" value="InterPro"/>
</dbReference>
<comment type="caution">
    <text evidence="3">The sequence shown here is derived from an EMBL/GenBank/DDBJ whole genome shotgun (WGS) entry which is preliminary data.</text>
</comment>
<evidence type="ECO:0000313" key="3">
    <source>
        <dbReference type="EMBL" id="KAG5180020.1"/>
    </source>
</evidence>
<dbReference type="InterPro" id="IPR001752">
    <property type="entry name" value="Kinesin_motor_dom"/>
</dbReference>
<feature type="domain" description="Kinesin motor" evidence="2">
    <location>
        <begin position="3"/>
        <end position="241"/>
    </location>
</feature>
<gene>
    <name evidence="3" type="ORF">JKP88DRAFT_279929</name>
</gene>
<dbReference type="GO" id="GO:0003777">
    <property type="term" value="F:microtubule motor activity"/>
    <property type="evidence" value="ECO:0007669"/>
    <property type="project" value="InterPro"/>
</dbReference>
<dbReference type="PANTHER" id="PTHR24115">
    <property type="entry name" value="KINESIN-RELATED"/>
    <property type="match status" value="1"/>
</dbReference>
<dbReference type="GO" id="GO:0007018">
    <property type="term" value="P:microtubule-based movement"/>
    <property type="evidence" value="ECO:0007669"/>
    <property type="project" value="InterPro"/>
</dbReference>
<dbReference type="PRINTS" id="PR00380">
    <property type="entry name" value="KINESINHEAVY"/>
</dbReference>
<dbReference type="SUPFAM" id="SSF52540">
    <property type="entry name" value="P-loop containing nucleoside triphosphate hydrolases"/>
    <property type="match status" value="1"/>
</dbReference>